<reference evidence="1 2" key="1">
    <citation type="journal article" date="2019" name="Philos. Trans. R. Soc. Lond., B, Biol. Sci.">
        <title>Ant behaviour and brain gene expression of defending hosts depend on the ecological success of the intruding social parasite.</title>
        <authorList>
            <person name="Kaur R."/>
            <person name="Stoldt M."/>
            <person name="Jongepier E."/>
            <person name="Feldmeyer B."/>
            <person name="Menzel F."/>
            <person name="Bornberg-Bauer E."/>
            <person name="Foitzik S."/>
        </authorList>
    </citation>
    <scope>NUCLEOTIDE SEQUENCE [LARGE SCALE GENOMIC DNA]</scope>
    <source>
        <tissue evidence="1">Whole body</tissue>
    </source>
</reference>
<gene>
    <name evidence="1" type="ORF">DBV15_07111</name>
</gene>
<dbReference type="EMBL" id="QBLH01001220">
    <property type="protein sequence ID" value="TGZ52619.1"/>
    <property type="molecule type" value="Genomic_DNA"/>
</dbReference>
<dbReference type="AlphaFoldDB" id="A0A4S2KWL7"/>
<keyword evidence="2" id="KW-1185">Reference proteome</keyword>
<dbReference type="Proteomes" id="UP000310200">
    <property type="component" value="Unassembled WGS sequence"/>
</dbReference>
<protein>
    <submittedName>
        <fullName evidence="1">Uncharacterized protein</fullName>
    </submittedName>
</protein>
<accession>A0A4S2KWL7</accession>
<sequence>MAHPTGKPHPLACQPTLANRIPVYFDSIRNGVESEWNSRRRKKNCVTYRIGMRLPNPGALAILRGNIEDATT</sequence>
<proteinExistence type="predicted"/>
<evidence type="ECO:0000313" key="1">
    <source>
        <dbReference type="EMBL" id="TGZ52619.1"/>
    </source>
</evidence>
<name>A0A4S2KWL7_9HYME</name>
<organism evidence="1 2">
    <name type="scientific">Temnothorax longispinosus</name>
    <dbReference type="NCBI Taxonomy" id="300112"/>
    <lineage>
        <taxon>Eukaryota</taxon>
        <taxon>Metazoa</taxon>
        <taxon>Ecdysozoa</taxon>
        <taxon>Arthropoda</taxon>
        <taxon>Hexapoda</taxon>
        <taxon>Insecta</taxon>
        <taxon>Pterygota</taxon>
        <taxon>Neoptera</taxon>
        <taxon>Endopterygota</taxon>
        <taxon>Hymenoptera</taxon>
        <taxon>Apocrita</taxon>
        <taxon>Aculeata</taxon>
        <taxon>Formicoidea</taxon>
        <taxon>Formicidae</taxon>
        <taxon>Myrmicinae</taxon>
        <taxon>Temnothorax</taxon>
    </lineage>
</organism>
<comment type="caution">
    <text evidence="1">The sequence shown here is derived from an EMBL/GenBank/DDBJ whole genome shotgun (WGS) entry which is preliminary data.</text>
</comment>
<evidence type="ECO:0000313" key="2">
    <source>
        <dbReference type="Proteomes" id="UP000310200"/>
    </source>
</evidence>